<feature type="transmembrane region" description="Helical" evidence="2">
    <location>
        <begin position="111"/>
        <end position="137"/>
    </location>
</feature>
<reference evidence="3" key="2">
    <citation type="submission" date="2023-06" db="EMBL/GenBank/DDBJ databases">
        <authorList>
            <consortium name="Lawrence Berkeley National Laboratory"/>
            <person name="Haridas S."/>
            <person name="Hensen N."/>
            <person name="Bonometti L."/>
            <person name="Westerberg I."/>
            <person name="Brannstrom I.O."/>
            <person name="Guillou S."/>
            <person name="Cros-Aarteil S."/>
            <person name="Calhoun S."/>
            <person name="Kuo A."/>
            <person name="Mondo S."/>
            <person name="Pangilinan J."/>
            <person name="Riley R."/>
            <person name="LaButti K."/>
            <person name="Andreopoulos B."/>
            <person name="Lipzen A."/>
            <person name="Chen C."/>
            <person name="Yanf M."/>
            <person name="Daum C."/>
            <person name="Ng V."/>
            <person name="Clum A."/>
            <person name="Steindorff A."/>
            <person name="Ohm R."/>
            <person name="Martin F."/>
            <person name="Silar P."/>
            <person name="Natvig D."/>
            <person name="Lalanne C."/>
            <person name="Gautier V."/>
            <person name="Ament-velasquez S.L."/>
            <person name="Kruys A."/>
            <person name="Hutchinson M.I."/>
            <person name="Powell A.J."/>
            <person name="Barry K."/>
            <person name="Miller A.N."/>
            <person name="Grigoriev I.V."/>
            <person name="Debuchy R."/>
            <person name="Gladieux P."/>
            <person name="Thoren M.H."/>
            <person name="Johannesson H."/>
        </authorList>
    </citation>
    <scope>NUCLEOTIDE SEQUENCE</scope>
    <source>
        <strain evidence="3">CBS 232.78</strain>
    </source>
</reference>
<organism evidence="3 4">
    <name type="scientific">Podospora didyma</name>
    <dbReference type="NCBI Taxonomy" id="330526"/>
    <lineage>
        <taxon>Eukaryota</taxon>
        <taxon>Fungi</taxon>
        <taxon>Dikarya</taxon>
        <taxon>Ascomycota</taxon>
        <taxon>Pezizomycotina</taxon>
        <taxon>Sordariomycetes</taxon>
        <taxon>Sordariomycetidae</taxon>
        <taxon>Sordariales</taxon>
        <taxon>Podosporaceae</taxon>
        <taxon>Podospora</taxon>
    </lineage>
</organism>
<evidence type="ECO:0000256" key="1">
    <source>
        <dbReference type="SAM" id="MobiDB-lite"/>
    </source>
</evidence>
<dbReference type="EMBL" id="JAULSW010000008">
    <property type="protein sequence ID" value="KAK3371962.1"/>
    <property type="molecule type" value="Genomic_DNA"/>
</dbReference>
<dbReference type="AlphaFoldDB" id="A0AAE0K9E1"/>
<sequence length="152" mass="17166">MFQKWHGQAGNVAEVVLAANRQPEPDVKLRTRLPRLNKLPEPPKGRVDATSDRRQGSLRRRCPCSVVLWYLNGRGVLMDCPLMAKASLNSQRVWHFRAKADKKTCVKLVGLFGFMIMQASVPVSGILLSAIFSCFLFSRKLKGKKANLLRFQ</sequence>
<name>A0AAE0K9E1_9PEZI</name>
<accession>A0AAE0K9E1</accession>
<feature type="compositionally biased region" description="Basic and acidic residues" evidence="1">
    <location>
        <begin position="41"/>
        <end position="54"/>
    </location>
</feature>
<dbReference type="Proteomes" id="UP001285441">
    <property type="component" value="Unassembled WGS sequence"/>
</dbReference>
<comment type="caution">
    <text evidence="3">The sequence shown here is derived from an EMBL/GenBank/DDBJ whole genome shotgun (WGS) entry which is preliminary data.</text>
</comment>
<keyword evidence="4" id="KW-1185">Reference proteome</keyword>
<gene>
    <name evidence="3" type="ORF">B0H63DRAFT_284150</name>
</gene>
<keyword evidence="2" id="KW-1133">Transmembrane helix</keyword>
<evidence type="ECO:0000313" key="4">
    <source>
        <dbReference type="Proteomes" id="UP001285441"/>
    </source>
</evidence>
<reference evidence="3" key="1">
    <citation type="journal article" date="2023" name="Mol. Phylogenet. Evol.">
        <title>Genome-scale phylogeny and comparative genomics of the fungal order Sordariales.</title>
        <authorList>
            <person name="Hensen N."/>
            <person name="Bonometti L."/>
            <person name="Westerberg I."/>
            <person name="Brannstrom I.O."/>
            <person name="Guillou S."/>
            <person name="Cros-Aarteil S."/>
            <person name="Calhoun S."/>
            <person name="Haridas S."/>
            <person name="Kuo A."/>
            <person name="Mondo S."/>
            <person name="Pangilinan J."/>
            <person name="Riley R."/>
            <person name="LaButti K."/>
            <person name="Andreopoulos B."/>
            <person name="Lipzen A."/>
            <person name="Chen C."/>
            <person name="Yan M."/>
            <person name="Daum C."/>
            <person name="Ng V."/>
            <person name="Clum A."/>
            <person name="Steindorff A."/>
            <person name="Ohm R.A."/>
            <person name="Martin F."/>
            <person name="Silar P."/>
            <person name="Natvig D.O."/>
            <person name="Lalanne C."/>
            <person name="Gautier V."/>
            <person name="Ament-Velasquez S.L."/>
            <person name="Kruys A."/>
            <person name="Hutchinson M.I."/>
            <person name="Powell A.J."/>
            <person name="Barry K."/>
            <person name="Miller A.N."/>
            <person name="Grigoriev I.V."/>
            <person name="Debuchy R."/>
            <person name="Gladieux P."/>
            <person name="Hiltunen Thoren M."/>
            <person name="Johannesson H."/>
        </authorList>
    </citation>
    <scope>NUCLEOTIDE SEQUENCE</scope>
    <source>
        <strain evidence="3">CBS 232.78</strain>
    </source>
</reference>
<feature type="region of interest" description="Disordered" evidence="1">
    <location>
        <begin position="34"/>
        <end position="54"/>
    </location>
</feature>
<evidence type="ECO:0000256" key="2">
    <source>
        <dbReference type="SAM" id="Phobius"/>
    </source>
</evidence>
<keyword evidence="2" id="KW-0812">Transmembrane</keyword>
<keyword evidence="2" id="KW-0472">Membrane</keyword>
<proteinExistence type="predicted"/>
<protein>
    <submittedName>
        <fullName evidence="3">Uncharacterized protein</fullName>
    </submittedName>
</protein>
<evidence type="ECO:0000313" key="3">
    <source>
        <dbReference type="EMBL" id="KAK3371962.1"/>
    </source>
</evidence>